<dbReference type="EMBL" id="JAEFBK010000007">
    <property type="protein sequence ID" value="KAG7585733.1"/>
    <property type="molecule type" value="Genomic_DNA"/>
</dbReference>
<evidence type="ECO:0000259" key="2">
    <source>
        <dbReference type="PROSITE" id="PS51215"/>
    </source>
</evidence>
<proteinExistence type="predicted"/>
<name>A0A8T2BIJ6_9BRAS</name>
<reference evidence="3 4" key="1">
    <citation type="submission" date="2020-12" db="EMBL/GenBank/DDBJ databases">
        <title>Concerted genomic and epigenomic changes stabilize Arabidopsis allopolyploids.</title>
        <authorList>
            <person name="Chen Z."/>
        </authorList>
    </citation>
    <scope>NUCLEOTIDE SEQUENCE [LARGE SCALE GENOMIC DNA]</scope>
    <source>
        <strain evidence="3">Allo738</strain>
        <tissue evidence="3">Leaf</tissue>
    </source>
</reference>
<keyword evidence="4" id="KW-1185">Reference proteome</keyword>
<organism evidence="3 4">
    <name type="scientific">Arabidopsis thaliana x Arabidopsis arenosa</name>
    <dbReference type="NCBI Taxonomy" id="1240361"/>
    <lineage>
        <taxon>Eukaryota</taxon>
        <taxon>Viridiplantae</taxon>
        <taxon>Streptophyta</taxon>
        <taxon>Embryophyta</taxon>
        <taxon>Tracheophyta</taxon>
        <taxon>Spermatophyta</taxon>
        <taxon>Magnoliopsida</taxon>
        <taxon>eudicotyledons</taxon>
        <taxon>Gunneridae</taxon>
        <taxon>Pentapetalae</taxon>
        <taxon>rosids</taxon>
        <taxon>malvids</taxon>
        <taxon>Brassicales</taxon>
        <taxon>Brassicaceae</taxon>
        <taxon>Camelineae</taxon>
        <taxon>Arabidopsis</taxon>
    </lineage>
</organism>
<dbReference type="PROSITE" id="PS51215">
    <property type="entry name" value="AWS"/>
    <property type="match status" value="1"/>
</dbReference>
<protein>
    <submittedName>
        <fullName evidence="3">AWS domain</fullName>
    </submittedName>
</protein>
<dbReference type="AlphaFoldDB" id="A0A8T2BIJ6"/>
<accession>A0A8T2BIJ6</accession>
<evidence type="ECO:0000256" key="1">
    <source>
        <dbReference type="ARBA" id="ARBA00022691"/>
    </source>
</evidence>
<dbReference type="GO" id="GO:0042054">
    <property type="term" value="F:histone methyltransferase activity"/>
    <property type="evidence" value="ECO:0007669"/>
    <property type="project" value="InterPro"/>
</dbReference>
<comment type="caution">
    <text evidence="3">The sequence shown here is derived from an EMBL/GenBank/DDBJ whole genome shotgun (WGS) entry which is preliminary data.</text>
</comment>
<evidence type="ECO:0000313" key="3">
    <source>
        <dbReference type="EMBL" id="KAG7585733.1"/>
    </source>
</evidence>
<sequence length="161" mass="18538">MADHERDRDLLIPVADSGDRGRNPATSYFLQTLSLFIRGWASKKFMTGWSRDKQRKEALKIRCKLRLHTKYPLTSYSSFLQINQTVKLRFQKFKTRVKDHGIFCFCSLDPGSSTICGSDCNCGILLSSCSSSSKCRSDCTNKPFQQRHIKKMKSYDVKHLQ</sequence>
<dbReference type="Proteomes" id="UP000694240">
    <property type="component" value="Chromosome 7"/>
</dbReference>
<feature type="domain" description="AWS" evidence="2">
    <location>
        <begin position="99"/>
        <end position="148"/>
    </location>
</feature>
<evidence type="ECO:0000313" key="4">
    <source>
        <dbReference type="Proteomes" id="UP000694240"/>
    </source>
</evidence>
<dbReference type="GO" id="GO:0005634">
    <property type="term" value="C:nucleus"/>
    <property type="evidence" value="ECO:0007669"/>
    <property type="project" value="InterPro"/>
</dbReference>
<keyword evidence="1" id="KW-0949">S-adenosyl-L-methionine</keyword>
<dbReference type="InterPro" id="IPR006560">
    <property type="entry name" value="AWS_dom"/>
</dbReference>
<gene>
    <name evidence="3" type="ORF">ISN45_Aa02g010800</name>
</gene>
<dbReference type="SMART" id="SM00570">
    <property type="entry name" value="AWS"/>
    <property type="match status" value="1"/>
</dbReference>